<dbReference type="PROSITE" id="PS00138">
    <property type="entry name" value="SUBTILASE_SER"/>
    <property type="match status" value="1"/>
</dbReference>
<keyword evidence="14" id="KW-1185">Reference proteome</keyword>
<dbReference type="InterPro" id="IPR015500">
    <property type="entry name" value="Peptidase_S8_subtilisin-rel"/>
</dbReference>
<dbReference type="PRINTS" id="PR00723">
    <property type="entry name" value="SUBTILISIN"/>
</dbReference>
<comment type="catalytic activity">
    <reaction evidence="1">
        <text>Release of an N-terminal tripeptide from a polypeptide.</text>
        <dbReference type="EC" id="3.4.14.10"/>
    </reaction>
</comment>
<evidence type="ECO:0000313" key="13">
    <source>
        <dbReference type="EMBL" id="KAL0481415.1"/>
    </source>
</evidence>
<dbReference type="Pfam" id="PF00082">
    <property type="entry name" value="Peptidase_S8"/>
    <property type="match status" value="1"/>
</dbReference>
<accession>A0AAW2YWA8</accession>
<keyword evidence="6" id="KW-0378">Hydrolase</keyword>
<dbReference type="SUPFAM" id="SSF52743">
    <property type="entry name" value="Subtilisin-like"/>
    <property type="match status" value="1"/>
</dbReference>
<evidence type="ECO:0000256" key="2">
    <source>
        <dbReference type="ARBA" id="ARBA00011073"/>
    </source>
</evidence>
<dbReference type="GO" id="GO:0005829">
    <property type="term" value="C:cytosol"/>
    <property type="evidence" value="ECO:0007669"/>
    <property type="project" value="TreeGrafter"/>
</dbReference>
<dbReference type="GO" id="GO:0006508">
    <property type="term" value="P:proteolysis"/>
    <property type="evidence" value="ECO:0007669"/>
    <property type="project" value="UniProtKB-KW"/>
</dbReference>
<dbReference type="GO" id="GO:0004252">
    <property type="term" value="F:serine-type endopeptidase activity"/>
    <property type="evidence" value="ECO:0007669"/>
    <property type="project" value="InterPro"/>
</dbReference>
<name>A0AAW2YWA8_9EUKA</name>
<keyword evidence="7" id="KW-0720">Serine protease</keyword>
<dbReference type="InterPro" id="IPR048384">
    <property type="entry name" value="TPPII_GBD"/>
</dbReference>
<gene>
    <name evidence="13" type="ORF">AKO1_012710</name>
</gene>
<dbReference type="InterPro" id="IPR046940">
    <property type="entry name" value="TPPII_Ig-like_sf"/>
</dbReference>
<feature type="domain" description="Tripeptidyl-peptidase II galactose-binding" evidence="12">
    <location>
        <begin position="466"/>
        <end position="556"/>
    </location>
</feature>
<dbReference type="InterPro" id="IPR050131">
    <property type="entry name" value="Peptidase_S8_subtilisin-like"/>
</dbReference>
<evidence type="ECO:0000256" key="1">
    <source>
        <dbReference type="ARBA" id="ARBA00001910"/>
    </source>
</evidence>
<evidence type="ECO:0000256" key="8">
    <source>
        <dbReference type="PROSITE-ProRule" id="PRU01240"/>
    </source>
</evidence>
<comment type="similarity">
    <text evidence="2 8">Belongs to the peptidase S8 family.</text>
</comment>
<dbReference type="GO" id="GO:0008240">
    <property type="term" value="F:tripeptidyl-peptidase activity"/>
    <property type="evidence" value="ECO:0007669"/>
    <property type="project" value="UniProtKB-EC"/>
</dbReference>
<evidence type="ECO:0000259" key="9">
    <source>
        <dbReference type="Pfam" id="PF00082"/>
    </source>
</evidence>
<feature type="domain" description="Tripeptidyl-peptidase II first Ig-like" evidence="11">
    <location>
        <begin position="336"/>
        <end position="445"/>
    </location>
</feature>
<dbReference type="PROSITE" id="PS51892">
    <property type="entry name" value="SUBTILASE"/>
    <property type="match status" value="1"/>
</dbReference>
<evidence type="ECO:0000259" key="12">
    <source>
        <dbReference type="Pfam" id="PF21316"/>
    </source>
</evidence>
<keyword evidence="4" id="KW-0031">Aminopeptidase</keyword>
<dbReference type="InterPro" id="IPR023828">
    <property type="entry name" value="Peptidase_S8_Ser-AS"/>
</dbReference>
<dbReference type="InterPro" id="IPR022229">
    <property type="entry name" value="TPPII_Ig-like-2"/>
</dbReference>
<dbReference type="Gene3D" id="1.25.40.710">
    <property type="match status" value="1"/>
</dbReference>
<dbReference type="Pfam" id="PF12580">
    <property type="entry name" value="TPPII"/>
    <property type="match status" value="1"/>
</dbReference>
<dbReference type="PANTHER" id="PTHR43806">
    <property type="entry name" value="PEPTIDASE S8"/>
    <property type="match status" value="1"/>
</dbReference>
<reference evidence="13 14" key="1">
    <citation type="submission" date="2024-03" db="EMBL/GenBank/DDBJ databases">
        <title>The Acrasis kona genome and developmental transcriptomes reveal deep origins of eukaryotic multicellular pathways.</title>
        <authorList>
            <person name="Sheikh S."/>
            <person name="Fu C.-J."/>
            <person name="Brown M.W."/>
            <person name="Baldauf S.L."/>
        </authorList>
    </citation>
    <scope>NUCLEOTIDE SEQUENCE [LARGE SCALE GENOMIC DNA]</scope>
    <source>
        <strain evidence="13 14">ATCC MYA-3509</strain>
    </source>
</reference>
<evidence type="ECO:0000256" key="4">
    <source>
        <dbReference type="ARBA" id="ARBA00022438"/>
    </source>
</evidence>
<sequence length="1054" mass="118482">MIRTVRTNQLRVINISAIKCIKPYHLEQEFNTFSLQDRLNYAINIYEDGNIVSVVTDAGAHGTHVAGIVGANYNDAQLDGIAPGCQIVSIKIGDSRLGSMETGTALTRAMYQARTSNVHIINMSYGESCSITSSTHSNSRASRIMSDLVHQHNVLFFASAGNNGPALSTVGAPGGIFPDTIGIGAYVTGPMMSQQYAMSTQTPNQPYTWSSRGPTPDGDIGVSVTSCGAAITCVPQWTLSKNQRMNGTSMSSPHATGCMTLVLSGLKQLGMEWNSNWIKQAIQTSASKVDTNSHDQTFSTGNGLVQVEHCFDWLTSHPIRPYRYEISCEYPNLRVDTARGIYLREPSEVKGITSVAVTVQAKVKESNHKNDQLLKLNQLVHLECDMSSHVNYPKSLIISSNSNQFTIKVDCNKIKSGSTMSGIINAFDSTDRSYGPLFSIPITIIKPDESTGTSSTPFTHSSECTFSPGHIYRQFVVPPSGAQFVTCRIKTKSSIDTKRDFSVHAVQLLPKLSHDEFNFKKIITLNGEFDEWKESWKVRPKVTMELCVAQYWSISGDSHLQIELEWGGFTLDKSSPINCHVHNMVEPITIKNELFNAHLDLKMELDSFERLIQPHSNQITIQSDQRNTTLDGVGTVQAIIDYKFTLDCAIDKCHLYVPTLNSVLYESPFESQLIMLYNNNNEYLGVFDAFKSKSNLKLPKGDYVAKLQIRHDQLSSVQDLLYRPIVLGAQLPKKISLSAYDCIQDAYCDSGKKTTRHKLNNSCTQLTFVSLASFSKQAGGHSDLKDLKCNLLKGKLHYQKDVKNANVELVVHVDYTSPPAPKNKQTLNDSLEKKLLDSMIQFVKDSIKNKSFNQDEITNLIQNYVPNLKDLNVELNKSHLLLLFARDRKQEELIIRQAQKILESIDEQDLILHFGMMDKSQQDDEITDASLLIKNQLYANKKEIYLDAIKSLVEHADHESELYKDAIVKYKRWFEKNDKNKLILLEVEFDKKQGLFGSALSKLNKAIKEEPKNEKELFDERLKLIKEMGSEWYCWNVFMENLKAKKYPKGHLLF</sequence>
<evidence type="ECO:0000259" key="10">
    <source>
        <dbReference type="Pfam" id="PF12580"/>
    </source>
</evidence>
<evidence type="ECO:0000256" key="3">
    <source>
        <dbReference type="ARBA" id="ARBA00012462"/>
    </source>
</evidence>
<dbReference type="EC" id="3.4.14.10" evidence="3"/>
<dbReference type="Gene3D" id="3.40.50.200">
    <property type="entry name" value="Peptidase S8/S53 domain"/>
    <property type="match status" value="1"/>
</dbReference>
<comment type="caution">
    <text evidence="8">Lacks conserved residue(s) required for the propagation of feature annotation.</text>
</comment>
<dbReference type="EMBL" id="JAOPGA020000762">
    <property type="protein sequence ID" value="KAL0481415.1"/>
    <property type="molecule type" value="Genomic_DNA"/>
</dbReference>
<organism evidence="13 14">
    <name type="scientific">Acrasis kona</name>
    <dbReference type="NCBI Taxonomy" id="1008807"/>
    <lineage>
        <taxon>Eukaryota</taxon>
        <taxon>Discoba</taxon>
        <taxon>Heterolobosea</taxon>
        <taxon>Tetramitia</taxon>
        <taxon>Eutetramitia</taxon>
        <taxon>Acrasidae</taxon>
        <taxon>Acrasis</taxon>
    </lineage>
</organism>
<dbReference type="InterPro" id="IPR000209">
    <property type="entry name" value="Peptidase_S8/S53_dom"/>
</dbReference>
<dbReference type="InterPro" id="IPR048383">
    <property type="entry name" value="TPPII_Ig-like-1"/>
</dbReference>
<evidence type="ECO:0000256" key="6">
    <source>
        <dbReference type="ARBA" id="ARBA00022801"/>
    </source>
</evidence>
<dbReference type="AlphaFoldDB" id="A0AAW2YWA8"/>
<dbReference type="Gene3D" id="2.60.40.3170">
    <property type="match status" value="1"/>
</dbReference>
<evidence type="ECO:0000313" key="14">
    <source>
        <dbReference type="Proteomes" id="UP001431209"/>
    </source>
</evidence>
<dbReference type="Pfam" id="PF21316">
    <property type="entry name" value="TPPII_GBD"/>
    <property type="match status" value="1"/>
</dbReference>
<protein>
    <recommendedName>
        <fullName evidence="3">tripeptidyl-peptidase II</fullName>
        <ecNumber evidence="3">3.4.14.10</ecNumber>
    </recommendedName>
</protein>
<keyword evidence="5" id="KW-0645">Protease</keyword>
<dbReference type="PROSITE" id="PS00137">
    <property type="entry name" value="SUBTILASE_HIS"/>
    <property type="match status" value="1"/>
</dbReference>
<evidence type="ECO:0000256" key="7">
    <source>
        <dbReference type="ARBA" id="ARBA00022825"/>
    </source>
</evidence>
<evidence type="ECO:0000256" key="5">
    <source>
        <dbReference type="ARBA" id="ARBA00022670"/>
    </source>
</evidence>
<dbReference type="GO" id="GO:0004177">
    <property type="term" value="F:aminopeptidase activity"/>
    <property type="evidence" value="ECO:0007669"/>
    <property type="project" value="UniProtKB-KW"/>
</dbReference>
<dbReference type="Pfam" id="PF21223">
    <property type="entry name" value="TPPII_Ig-like-1"/>
    <property type="match status" value="1"/>
</dbReference>
<feature type="domain" description="Peptidase S8/S53" evidence="9">
    <location>
        <begin position="39"/>
        <end position="301"/>
    </location>
</feature>
<dbReference type="PANTHER" id="PTHR43806:SF14">
    <property type="entry name" value="TRIPEPTIDYL-PEPTIDASE 2"/>
    <property type="match status" value="1"/>
</dbReference>
<dbReference type="Proteomes" id="UP001431209">
    <property type="component" value="Unassembled WGS sequence"/>
</dbReference>
<comment type="caution">
    <text evidence="13">The sequence shown here is derived from an EMBL/GenBank/DDBJ whole genome shotgun (WGS) entry which is preliminary data.</text>
</comment>
<evidence type="ECO:0000259" key="11">
    <source>
        <dbReference type="Pfam" id="PF21223"/>
    </source>
</evidence>
<feature type="domain" description="Tripeptidyl peptidase II second Ig-like" evidence="10">
    <location>
        <begin position="596"/>
        <end position="770"/>
    </location>
</feature>
<proteinExistence type="inferred from homology"/>
<dbReference type="InterPro" id="IPR022398">
    <property type="entry name" value="Peptidase_S8_His-AS"/>
</dbReference>
<dbReference type="InterPro" id="IPR036852">
    <property type="entry name" value="Peptidase_S8/S53_dom_sf"/>
</dbReference>
<dbReference type="InterPro" id="IPR046939">
    <property type="entry name" value="TPPII_C_sf"/>
</dbReference>